<evidence type="ECO:0000313" key="8">
    <source>
        <dbReference type="EMBL" id="PQV65479.1"/>
    </source>
</evidence>
<dbReference type="InterPro" id="IPR002173">
    <property type="entry name" value="Carboh/pur_kinase_PfkB_CS"/>
</dbReference>
<dbReference type="SUPFAM" id="SSF53613">
    <property type="entry name" value="Ribokinase-like"/>
    <property type="match status" value="1"/>
</dbReference>
<evidence type="ECO:0000256" key="6">
    <source>
        <dbReference type="RuleBase" id="RU003704"/>
    </source>
</evidence>
<keyword evidence="3" id="KW-0547">Nucleotide-binding</keyword>
<dbReference type="CDD" id="cd01167">
    <property type="entry name" value="bac_FRK"/>
    <property type="match status" value="1"/>
</dbReference>
<dbReference type="GO" id="GO:0008865">
    <property type="term" value="F:fructokinase activity"/>
    <property type="evidence" value="ECO:0007669"/>
    <property type="project" value="UniProtKB-ARBA"/>
</dbReference>
<dbReference type="InParanoid" id="A0A2S8SXK0"/>
<keyword evidence="2 6" id="KW-0808">Transferase</keyword>
<dbReference type="PROSITE" id="PS00584">
    <property type="entry name" value="PFKB_KINASES_2"/>
    <property type="match status" value="1"/>
</dbReference>
<comment type="caution">
    <text evidence="8">The sequence shown here is derived from an EMBL/GenBank/DDBJ whole genome shotgun (WGS) entry which is preliminary data.</text>
</comment>
<dbReference type="FunCoup" id="A0A2S8SXK0">
    <property type="interactions" value="48"/>
</dbReference>
<protein>
    <submittedName>
        <fullName evidence="8">Fructokinase</fullName>
    </submittedName>
</protein>
<dbReference type="InterPro" id="IPR002139">
    <property type="entry name" value="Ribo/fructo_kinase"/>
</dbReference>
<evidence type="ECO:0000256" key="3">
    <source>
        <dbReference type="ARBA" id="ARBA00022741"/>
    </source>
</evidence>
<keyword evidence="9" id="KW-1185">Reference proteome</keyword>
<evidence type="ECO:0000256" key="4">
    <source>
        <dbReference type="ARBA" id="ARBA00022777"/>
    </source>
</evidence>
<feature type="domain" description="Carbohydrate kinase PfkB" evidence="7">
    <location>
        <begin position="9"/>
        <end position="295"/>
    </location>
</feature>
<reference evidence="8 9" key="1">
    <citation type="journal article" date="2018" name="Syst. Appl. Microbiol.">
        <title>Abditibacterium utsteinense sp. nov., the first cultivated member of candidate phylum FBP, isolated from ice-free Antarctic soil samples.</title>
        <authorList>
            <person name="Tahon G."/>
            <person name="Tytgat B."/>
            <person name="Lebbe L."/>
            <person name="Carlier A."/>
            <person name="Willems A."/>
        </authorList>
    </citation>
    <scope>NUCLEOTIDE SEQUENCE [LARGE SCALE GENOMIC DNA]</scope>
    <source>
        <strain evidence="8 9">LMG 29911</strain>
    </source>
</reference>
<dbReference type="InterPro" id="IPR050306">
    <property type="entry name" value="PfkB_Carbo_kinase"/>
</dbReference>
<evidence type="ECO:0000256" key="2">
    <source>
        <dbReference type="ARBA" id="ARBA00022679"/>
    </source>
</evidence>
<name>A0A2S8SXK0_9BACT</name>
<dbReference type="GO" id="GO:0006000">
    <property type="term" value="P:fructose metabolic process"/>
    <property type="evidence" value="ECO:0007669"/>
    <property type="project" value="UniProtKB-ARBA"/>
</dbReference>
<dbReference type="InterPro" id="IPR011611">
    <property type="entry name" value="PfkB_dom"/>
</dbReference>
<dbReference type="Proteomes" id="UP000237684">
    <property type="component" value="Unassembled WGS sequence"/>
</dbReference>
<comment type="similarity">
    <text evidence="1 6">Belongs to the carbohydrate kinase PfkB family.</text>
</comment>
<dbReference type="InterPro" id="IPR029056">
    <property type="entry name" value="Ribokinase-like"/>
</dbReference>
<gene>
    <name evidence="8" type="ORF">B1R32_101221</name>
</gene>
<keyword evidence="4 6" id="KW-0418">Kinase</keyword>
<dbReference type="AlphaFoldDB" id="A0A2S8SXK0"/>
<dbReference type="EMBL" id="NIGF01000001">
    <property type="protein sequence ID" value="PQV65479.1"/>
    <property type="molecule type" value="Genomic_DNA"/>
</dbReference>
<dbReference type="Pfam" id="PF00294">
    <property type="entry name" value="PfkB"/>
    <property type="match status" value="1"/>
</dbReference>
<organism evidence="8 9">
    <name type="scientific">Abditibacterium utsteinense</name>
    <dbReference type="NCBI Taxonomy" id="1960156"/>
    <lineage>
        <taxon>Bacteria</taxon>
        <taxon>Pseudomonadati</taxon>
        <taxon>Abditibacteriota</taxon>
        <taxon>Abditibacteriia</taxon>
        <taxon>Abditibacteriales</taxon>
        <taxon>Abditibacteriaceae</taxon>
        <taxon>Abditibacterium</taxon>
    </lineage>
</organism>
<evidence type="ECO:0000313" key="9">
    <source>
        <dbReference type="Proteomes" id="UP000237684"/>
    </source>
</evidence>
<dbReference type="PRINTS" id="PR00990">
    <property type="entry name" value="RIBOKINASE"/>
</dbReference>
<accession>A0A2S8SXK0</accession>
<proteinExistence type="inferred from homology"/>
<keyword evidence="5" id="KW-0067">ATP-binding</keyword>
<dbReference type="PROSITE" id="PS00583">
    <property type="entry name" value="PFKB_KINASES_1"/>
    <property type="match status" value="1"/>
</dbReference>
<evidence type="ECO:0000256" key="5">
    <source>
        <dbReference type="ARBA" id="ARBA00022840"/>
    </source>
</evidence>
<evidence type="ECO:0000259" key="7">
    <source>
        <dbReference type="Pfam" id="PF00294"/>
    </source>
</evidence>
<dbReference type="GO" id="GO:0005524">
    <property type="term" value="F:ATP binding"/>
    <property type="evidence" value="ECO:0007669"/>
    <property type="project" value="UniProtKB-KW"/>
</dbReference>
<sequence length="306" mass="32613">MVSAASDASLGETASFLKAPGGAPANVAVGLQRLGVLSGFMGQVGDDPFGHWLRDTVAREGVDVSHLAMSDAARTTIAFVATRHDGKKDICFYRNPGADAQFSLGQIAPQAFDDARLFHCGSVSLSLEPCRSAQFEAARRAREAGALISFDPNWRPSLWNDFGLAHDLIWQMMPLSDVVKVADEEWEFVTGTSNFQEGAAKIRACGPKLVVITRGSDGAIFDFEGGHEAVGGFKAEALDTLGAGDAFVAGLLSQILEFGLENCRDATKMREILRFSNACGAIATQKAGAIPALPTKNEVENFLTTR</sequence>
<dbReference type="PANTHER" id="PTHR43085">
    <property type="entry name" value="HEXOKINASE FAMILY MEMBER"/>
    <property type="match status" value="1"/>
</dbReference>
<dbReference type="PANTHER" id="PTHR43085:SF1">
    <property type="entry name" value="PSEUDOURIDINE KINASE-RELATED"/>
    <property type="match status" value="1"/>
</dbReference>
<dbReference type="Gene3D" id="3.40.1190.20">
    <property type="match status" value="1"/>
</dbReference>
<evidence type="ECO:0000256" key="1">
    <source>
        <dbReference type="ARBA" id="ARBA00010688"/>
    </source>
</evidence>